<feature type="transmembrane region" description="Helical" evidence="1">
    <location>
        <begin position="135"/>
        <end position="157"/>
    </location>
</feature>
<evidence type="ECO:0000313" key="3">
    <source>
        <dbReference type="Proteomes" id="UP000070089"/>
    </source>
</evidence>
<dbReference type="EMBL" id="JXTI01000039">
    <property type="protein sequence ID" value="KWX14260.1"/>
    <property type="molecule type" value="Genomic_DNA"/>
</dbReference>
<feature type="transmembrane region" description="Helical" evidence="1">
    <location>
        <begin position="169"/>
        <end position="190"/>
    </location>
</feature>
<dbReference type="OrthoDB" id="10259382at2759"/>
<accession>A0A132NW06</accession>
<feature type="transmembrane region" description="Helical" evidence="1">
    <location>
        <begin position="37"/>
        <end position="60"/>
    </location>
</feature>
<sequence length="196" mass="21613">MASFYESFSDAYPEEITDPDVSIAKPYNNGRDTLQHILLAASTTLVVLIGLISVLTYCSLRKISPAGELTSYGIERFLNSIRSIISTSVTPTHNDILMIARYLCIGIVLCTAVLLYMLCARWLCIFPSWNVVYNLDLALAVALEYLGISVYLSIISSPQINGIICFSRTLLLQAISMAVAIILFIATSLFSDTMHK</sequence>
<dbReference type="VEuPathDB" id="GiardiaDB:QR46_1760"/>
<dbReference type="AlphaFoldDB" id="A0A132NW06"/>
<keyword evidence="1" id="KW-0812">Transmembrane</keyword>
<name>A0A132NW06_GIAIN</name>
<reference evidence="2 3" key="1">
    <citation type="journal article" date="2015" name="Mol. Biochem. Parasitol.">
        <title>Identification of polymorphic genes for use in assemblage B genotyping assays through comparative genomics of multiple assemblage B Giardia duodenalis isolates.</title>
        <authorList>
            <person name="Wielinga C."/>
            <person name="Thompson R.C."/>
            <person name="Monis P."/>
            <person name="Ryan U."/>
        </authorList>
    </citation>
    <scope>NUCLEOTIDE SEQUENCE [LARGE SCALE GENOMIC DNA]</scope>
    <source>
        <strain evidence="2 3">BAH15c1</strain>
    </source>
</reference>
<evidence type="ECO:0000313" key="2">
    <source>
        <dbReference type="EMBL" id="KWX14260.1"/>
    </source>
</evidence>
<gene>
    <name evidence="2" type="ORF">QR46_1760</name>
</gene>
<proteinExistence type="predicted"/>
<feature type="transmembrane region" description="Helical" evidence="1">
    <location>
        <begin position="102"/>
        <end position="123"/>
    </location>
</feature>
<keyword evidence="1" id="KW-1133">Transmembrane helix</keyword>
<dbReference type="Proteomes" id="UP000070089">
    <property type="component" value="Unassembled WGS sequence"/>
</dbReference>
<keyword evidence="1" id="KW-0472">Membrane</keyword>
<protein>
    <submittedName>
        <fullName evidence="2">Uncharacterized protein</fullName>
    </submittedName>
</protein>
<organism evidence="2 3">
    <name type="scientific">Giardia duodenalis assemblage B</name>
    <dbReference type="NCBI Taxonomy" id="1394984"/>
    <lineage>
        <taxon>Eukaryota</taxon>
        <taxon>Metamonada</taxon>
        <taxon>Diplomonadida</taxon>
        <taxon>Hexamitidae</taxon>
        <taxon>Giardiinae</taxon>
        <taxon>Giardia</taxon>
    </lineage>
</organism>
<evidence type="ECO:0000256" key="1">
    <source>
        <dbReference type="SAM" id="Phobius"/>
    </source>
</evidence>
<comment type="caution">
    <text evidence="2">The sequence shown here is derived from an EMBL/GenBank/DDBJ whole genome shotgun (WGS) entry which is preliminary data.</text>
</comment>